<dbReference type="Gene3D" id="3.10.129.10">
    <property type="entry name" value="Hotdog Thioesterase"/>
    <property type="match status" value="1"/>
</dbReference>
<proteinExistence type="predicted"/>
<name>A0A2T4HPC7_9SPHN</name>
<comment type="caution">
    <text evidence="1">The sequence shown here is derived from an EMBL/GenBank/DDBJ whole genome shotgun (WGS) entry which is preliminary data.</text>
</comment>
<dbReference type="AlphaFoldDB" id="A0A2T4HPC7"/>
<reference evidence="1 2" key="1">
    <citation type="submission" date="2017-11" db="EMBL/GenBank/DDBJ databases">
        <title>Sphingomonas oleivorans sp. nov., isolated from oil-contaminated soil.</title>
        <authorList>
            <person name="Wang L."/>
            <person name="Chen L."/>
        </authorList>
    </citation>
    <scope>NUCLEOTIDE SEQUENCE [LARGE SCALE GENOMIC DNA]</scope>
    <source>
        <strain evidence="1 2">K101</strain>
    </source>
</reference>
<dbReference type="SUPFAM" id="SSF54637">
    <property type="entry name" value="Thioesterase/thiol ester dehydrase-isomerase"/>
    <property type="match status" value="1"/>
</dbReference>
<accession>A0A2T4HPC7</accession>
<evidence type="ECO:0008006" key="3">
    <source>
        <dbReference type="Google" id="ProtNLM"/>
    </source>
</evidence>
<gene>
    <name evidence="1" type="ORF">CV103_16825</name>
</gene>
<dbReference type="RefSeq" id="WP_107395618.1">
    <property type="nucleotide sequence ID" value="NZ_PHHF01000071.1"/>
</dbReference>
<dbReference type="PROSITE" id="PS51257">
    <property type="entry name" value="PROKAR_LIPOPROTEIN"/>
    <property type="match status" value="1"/>
</dbReference>
<protein>
    <recommendedName>
        <fullName evidence="3">Thioesterase family protein</fullName>
    </recommendedName>
</protein>
<dbReference type="EMBL" id="PHHF01000071">
    <property type="protein sequence ID" value="PTD17655.1"/>
    <property type="molecule type" value="Genomic_DNA"/>
</dbReference>
<dbReference type="Proteomes" id="UP000241206">
    <property type="component" value="Unassembled WGS sequence"/>
</dbReference>
<keyword evidence="2" id="KW-1185">Reference proteome</keyword>
<dbReference type="InterPro" id="IPR029069">
    <property type="entry name" value="HotDog_dom_sf"/>
</dbReference>
<evidence type="ECO:0000313" key="1">
    <source>
        <dbReference type="EMBL" id="PTD17655.1"/>
    </source>
</evidence>
<organism evidence="1 2">
    <name type="scientific">Edaphosphingomonas fennica</name>
    <dbReference type="NCBI Taxonomy" id="114404"/>
    <lineage>
        <taxon>Bacteria</taxon>
        <taxon>Pseudomonadati</taxon>
        <taxon>Pseudomonadota</taxon>
        <taxon>Alphaproteobacteria</taxon>
        <taxon>Sphingomonadales</taxon>
        <taxon>Rhizorhabdaceae</taxon>
        <taxon>Edaphosphingomonas</taxon>
    </lineage>
</organism>
<dbReference type="CDD" id="cd03440">
    <property type="entry name" value="hot_dog"/>
    <property type="match status" value="1"/>
</dbReference>
<evidence type="ECO:0000313" key="2">
    <source>
        <dbReference type="Proteomes" id="UP000241206"/>
    </source>
</evidence>
<sequence>MHIDHRFRGPPQSGNGGYVAGLVAAPIGGSGCMVTLKLPPPLATEMELARDGDAIRLIDDEALVALAEPAEIAIDVPPPPALPIAEDASRHFAGFDEHVFPGCFVCGPERAEGDGLRIFPGPVGDAAGQVAALWVATADLADEGGHVRPEFLWAALDCPGYFAVQPRSGPAVLGRIGVMIHGRPRPGEPLLVTGWPIASEGRKHRAGTAIHDRDGRLIAAALATWISIRA</sequence>